<dbReference type="SUPFAM" id="SSF48403">
    <property type="entry name" value="Ankyrin repeat"/>
    <property type="match status" value="1"/>
</dbReference>
<dbReference type="Proteomes" id="UP000215902">
    <property type="component" value="Unassembled WGS sequence"/>
</dbReference>
<evidence type="ECO:0000256" key="12">
    <source>
        <dbReference type="ARBA" id="ARBA00022976"/>
    </source>
</evidence>
<name>A0A267ET80_9PLAT</name>
<comment type="catalytic activity">
    <reaction evidence="1">
        <text>S-ubiquitinyl-[E2 ubiquitin-conjugating enzyme]-L-cysteine + [acceptor protein]-L-lysine = [E2 ubiquitin-conjugating enzyme]-L-cysteine + N(6)-ubiquitinyl-[acceptor protein]-L-lysine.</text>
        <dbReference type="EC" id="2.3.2.27"/>
    </reaction>
</comment>
<dbReference type="Pfam" id="PF06701">
    <property type="entry name" value="MIB_HERC2"/>
    <property type="match status" value="3"/>
</dbReference>
<evidence type="ECO:0000256" key="5">
    <source>
        <dbReference type="ARBA" id="ARBA00022490"/>
    </source>
</evidence>
<dbReference type="InterPro" id="IPR013083">
    <property type="entry name" value="Znf_RING/FYVE/PHD"/>
</dbReference>
<dbReference type="Pfam" id="PF00569">
    <property type="entry name" value="ZZ"/>
    <property type="match status" value="1"/>
</dbReference>
<dbReference type="GO" id="GO:0008270">
    <property type="term" value="F:zinc ion binding"/>
    <property type="evidence" value="ECO:0007669"/>
    <property type="project" value="UniProtKB-KW"/>
</dbReference>
<dbReference type="PANTHER" id="PTHR24202">
    <property type="entry name" value="E3 UBIQUITIN-PROTEIN LIGASE MIB2"/>
    <property type="match status" value="1"/>
</dbReference>
<dbReference type="InterPro" id="IPR010606">
    <property type="entry name" value="Mib_Herc2"/>
</dbReference>
<keyword evidence="16" id="KW-0175">Coiled coil</keyword>
<evidence type="ECO:0000256" key="16">
    <source>
        <dbReference type="SAM" id="Coils"/>
    </source>
</evidence>
<dbReference type="PROSITE" id="PS50089">
    <property type="entry name" value="ZF_RING_2"/>
    <property type="match status" value="2"/>
</dbReference>
<dbReference type="Pfam" id="PF18346">
    <property type="entry name" value="SH3_15"/>
    <property type="match status" value="1"/>
</dbReference>
<dbReference type="SUPFAM" id="SSF57850">
    <property type="entry name" value="RING/U-box"/>
    <property type="match status" value="2"/>
</dbReference>
<dbReference type="PROSITE" id="PS51416">
    <property type="entry name" value="MIB_HERC2"/>
    <property type="match status" value="2"/>
</dbReference>
<dbReference type="SMART" id="SM00291">
    <property type="entry name" value="ZnF_ZZ"/>
    <property type="match status" value="1"/>
</dbReference>
<feature type="repeat" description="ANK" evidence="14">
    <location>
        <begin position="762"/>
        <end position="794"/>
    </location>
</feature>
<evidence type="ECO:0000256" key="1">
    <source>
        <dbReference type="ARBA" id="ARBA00000900"/>
    </source>
</evidence>
<dbReference type="InterPro" id="IPR043145">
    <property type="entry name" value="Znf_ZZ_sf"/>
</dbReference>
<dbReference type="AlphaFoldDB" id="A0A267ET80"/>
<accession>A0A267ET80</accession>
<dbReference type="InterPro" id="IPR001841">
    <property type="entry name" value="Znf_RING"/>
</dbReference>
<keyword evidence="8" id="KW-0677">Repeat</keyword>
<evidence type="ECO:0000256" key="13">
    <source>
        <dbReference type="ARBA" id="ARBA00023043"/>
    </source>
</evidence>
<feature type="domain" description="RING-type" evidence="18">
    <location>
        <begin position="898"/>
        <end position="933"/>
    </location>
</feature>
<dbReference type="CDD" id="cd16520">
    <property type="entry name" value="RING-HC_MIBs-like"/>
    <property type="match status" value="1"/>
</dbReference>
<evidence type="ECO:0000256" key="11">
    <source>
        <dbReference type="ARBA" id="ARBA00022833"/>
    </source>
</evidence>
<evidence type="ECO:0000256" key="15">
    <source>
        <dbReference type="PROSITE-ProRule" id="PRU00228"/>
    </source>
</evidence>
<evidence type="ECO:0000256" key="17">
    <source>
        <dbReference type="SAM" id="MobiDB-lite"/>
    </source>
</evidence>
<evidence type="ECO:0000313" key="21">
    <source>
        <dbReference type="EMBL" id="PAA64077.1"/>
    </source>
</evidence>
<dbReference type="Pfam" id="PF13920">
    <property type="entry name" value="zf-C3HC4_3"/>
    <property type="match status" value="2"/>
</dbReference>
<feature type="repeat" description="ANK" evidence="14">
    <location>
        <begin position="560"/>
        <end position="592"/>
    </location>
</feature>
<evidence type="ECO:0000256" key="9">
    <source>
        <dbReference type="ARBA" id="ARBA00022771"/>
    </source>
</evidence>
<keyword evidence="11" id="KW-0862">Zinc</keyword>
<dbReference type="InterPro" id="IPR002110">
    <property type="entry name" value="Ankyrin_rpt"/>
</dbReference>
<evidence type="ECO:0000256" key="3">
    <source>
        <dbReference type="ARBA" id="ARBA00004906"/>
    </source>
</evidence>
<proteinExistence type="predicted"/>
<dbReference type="SUPFAM" id="SSF159034">
    <property type="entry name" value="Mib/herc2 domain-like"/>
    <property type="match status" value="3"/>
</dbReference>
<feature type="repeat" description="ANK" evidence="14">
    <location>
        <begin position="593"/>
        <end position="625"/>
    </location>
</feature>
<dbReference type="GO" id="GO:0007219">
    <property type="term" value="P:Notch signaling pathway"/>
    <property type="evidence" value="ECO:0007669"/>
    <property type="project" value="UniProtKB-KW"/>
</dbReference>
<dbReference type="Pfam" id="PF13637">
    <property type="entry name" value="Ank_4"/>
    <property type="match status" value="1"/>
</dbReference>
<keyword evidence="6" id="KW-0808">Transferase</keyword>
<feature type="repeat" description="ANK" evidence="14">
    <location>
        <begin position="626"/>
        <end position="658"/>
    </location>
</feature>
<keyword evidence="22" id="KW-1185">Reference proteome</keyword>
<organism evidence="21 22">
    <name type="scientific">Macrostomum lignano</name>
    <dbReference type="NCBI Taxonomy" id="282301"/>
    <lineage>
        <taxon>Eukaryota</taxon>
        <taxon>Metazoa</taxon>
        <taxon>Spiralia</taxon>
        <taxon>Lophotrochozoa</taxon>
        <taxon>Platyhelminthes</taxon>
        <taxon>Rhabditophora</taxon>
        <taxon>Macrostomorpha</taxon>
        <taxon>Macrostomida</taxon>
        <taxon>Macrostomidae</taxon>
        <taxon>Macrostomum</taxon>
    </lineage>
</organism>
<comment type="caution">
    <text evidence="21">The sequence shown here is derived from an EMBL/GenBank/DDBJ whole genome shotgun (WGS) entry which is preliminary data.</text>
</comment>
<feature type="repeat" description="ANK" evidence="14">
    <location>
        <begin position="729"/>
        <end position="761"/>
    </location>
</feature>
<keyword evidence="12" id="KW-0914">Notch signaling pathway</keyword>
<comment type="pathway">
    <text evidence="3">Protein modification; protein ubiquitination.</text>
</comment>
<dbReference type="InterPro" id="IPR000433">
    <property type="entry name" value="Znf_ZZ"/>
</dbReference>
<evidence type="ECO:0000256" key="8">
    <source>
        <dbReference type="ARBA" id="ARBA00022737"/>
    </source>
</evidence>
<evidence type="ECO:0000256" key="7">
    <source>
        <dbReference type="ARBA" id="ARBA00022723"/>
    </source>
</evidence>
<dbReference type="PROSITE" id="PS50088">
    <property type="entry name" value="ANK_REPEAT"/>
    <property type="match status" value="5"/>
</dbReference>
<comment type="subcellular location">
    <subcellularLocation>
        <location evidence="2">Cytoplasm</location>
    </subcellularLocation>
</comment>
<evidence type="ECO:0000313" key="22">
    <source>
        <dbReference type="Proteomes" id="UP000215902"/>
    </source>
</evidence>
<dbReference type="InterPro" id="IPR036770">
    <property type="entry name" value="Ankyrin_rpt-contain_sf"/>
</dbReference>
<keyword evidence="13 14" id="KW-0040">ANK repeat</keyword>
<feature type="compositionally biased region" description="Low complexity" evidence="17">
    <location>
        <begin position="68"/>
        <end position="86"/>
    </location>
</feature>
<dbReference type="SMART" id="SM00184">
    <property type="entry name" value="RING"/>
    <property type="match status" value="2"/>
</dbReference>
<dbReference type="PRINTS" id="PR01415">
    <property type="entry name" value="ANKYRIN"/>
</dbReference>
<dbReference type="Gene3D" id="3.30.40.10">
    <property type="entry name" value="Zinc/RING finger domain, C3HC4 (zinc finger)"/>
    <property type="match status" value="2"/>
</dbReference>
<evidence type="ECO:0000256" key="14">
    <source>
        <dbReference type="PROSITE-ProRule" id="PRU00023"/>
    </source>
</evidence>
<sequence length="1031" mass="110749">MLLLQIGLRVVRGPNWKWQDQDGGEGSVGTVVEIGKSVSSTAVAASADLAATASRLTGSSKSATSAAASNSASSSSMNHSSSYNSSGPEKTVFVQWDNGSRTNYRVGYQGAYDLRVFDSAPVGIRHTVSCSECNRRSLASAGGSLSASSGGRSSVGAVGRSPHHQQQQQPVIQGIRWTCAECDNYSLCSACYHGDAHNLDHEFYRFDYNKSARVSVGKRRGCVKMDARGIFAGARVVRGPDWDWGRQDGGDGRPGRVLDIRGWENESGRSVANVRWDNGLSNVYRVGHKGKVDLKLLQAPASWGLYYRDHLPVLGERLDSVGGGCPYRVGERVRVARSEAQLRVMQEGHGGWNEKMSELVGQCGHVHRITERGDVRVQFDSGQAQRWTLNPDALERVASLRAGQLVRVLDDETELRRCLVDSWQDWHRSLAGSLVKVHSVHSDSSALVVTSENRTARLDPSVLVRLQQSAETAANNRMASHDIGAPLNVLVQKLIELTSSTDAGAASTSTAGGSSAGGSAASSSSLGACRSFLAEVSQGNLETVRQMLASRATPVDGSINGKTGLMVACHQGHLEVVKLLLSHKASVSAIDEERDTPLHYAAFGNQPAAIKLLAAAGAPMDAQNNTGCTALHVAVNKQHKDCVQALLQLGASPNCQDSYGDTALHDAIGRASTDILNLLVQHQQLKPHSRNKRGFEPLHQAALKGNAGAAAALLARFGPEDCGNRRKDDGFAPLHLAALNGHVSVARALLDAGCNAEIRNQRGQTPFLLAVCQAKLAVASLLADRGADVNAADEDQDRACHFAAMRSGPYSKLPEFRLHAAPILAPTVALLDWNSKAPMPAKLVLTAWMLQLGADLGAVNRKGQTAVSLLGNEPDIVTCLNLFHRKLSLERADADSLCQVCQDDLSSVTFEPCGHRISCDHCSAKMRLCLRCKQPIERKLRDQDLIPAVAAAAAAEAGTSGGRQQNNLFEMQEELQRLREKVANEECSICMDNPRTVAFLCGHQACTDCAQALVQCHMCRKPIQARIQLYK</sequence>
<dbReference type="OrthoDB" id="2122982at2759"/>
<dbReference type="SMART" id="SM00248">
    <property type="entry name" value="ANK"/>
    <property type="match status" value="7"/>
</dbReference>
<evidence type="ECO:0000256" key="2">
    <source>
        <dbReference type="ARBA" id="ARBA00004496"/>
    </source>
</evidence>
<evidence type="ECO:0000256" key="6">
    <source>
        <dbReference type="ARBA" id="ARBA00022679"/>
    </source>
</evidence>
<feature type="domain" description="MIB/HERC2" evidence="20">
    <location>
        <begin position="222"/>
        <end position="300"/>
    </location>
</feature>
<keyword evidence="10" id="KW-0833">Ubl conjugation pathway</keyword>
<dbReference type="Gene3D" id="1.25.40.20">
    <property type="entry name" value="Ankyrin repeat-containing domain"/>
    <property type="match status" value="4"/>
</dbReference>
<dbReference type="UniPathway" id="UPA00143"/>
<dbReference type="EC" id="2.3.2.27" evidence="4"/>
<dbReference type="FunFam" id="2.30.30.40:FF:000078">
    <property type="entry name" value="Putative e3 ubiquitin-protein ligase mib2"/>
    <property type="match status" value="1"/>
</dbReference>
<feature type="domain" description="ZZ-type" evidence="19">
    <location>
        <begin position="159"/>
        <end position="211"/>
    </location>
</feature>
<evidence type="ECO:0000259" key="19">
    <source>
        <dbReference type="PROSITE" id="PS50135"/>
    </source>
</evidence>
<dbReference type="GO" id="GO:0016567">
    <property type="term" value="P:protein ubiquitination"/>
    <property type="evidence" value="ECO:0007669"/>
    <property type="project" value="UniProtKB-UniPathway"/>
</dbReference>
<dbReference type="InterPro" id="IPR040847">
    <property type="entry name" value="SH3_15"/>
</dbReference>
<dbReference type="Gene3D" id="2.30.30.40">
    <property type="entry name" value="SH3 Domains"/>
    <property type="match status" value="2"/>
</dbReference>
<gene>
    <name evidence="21" type="ORF">BOX15_Mlig029850g1</name>
</gene>
<evidence type="ECO:0000256" key="10">
    <source>
        <dbReference type="ARBA" id="ARBA00022786"/>
    </source>
</evidence>
<protein>
    <recommendedName>
        <fullName evidence="4">RING-type E3 ubiquitin transferase</fullName>
        <ecNumber evidence="4">2.3.2.27</ecNumber>
    </recommendedName>
</protein>
<dbReference type="Gene3D" id="3.30.60.90">
    <property type="match status" value="1"/>
</dbReference>
<dbReference type="GO" id="GO:0061630">
    <property type="term" value="F:ubiquitin protein ligase activity"/>
    <property type="evidence" value="ECO:0007669"/>
    <property type="project" value="UniProtKB-EC"/>
</dbReference>
<dbReference type="GO" id="GO:0005737">
    <property type="term" value="C:cytoplasm"/>
    <property type="evidence" value="ECO:0007669"/>
    <property type="project" value="UniProtKB-SubCell"/>
</dbReference>
<evidence type="ECO:0000259" key="20">
    <source>
        <dbReference type="PROSITE" id="PS51416"/>
    </source>
</evidence>
<feature type="coiled-coil region" evidence="16">
    <location>
        <begin position="961"/>
        <end position="988"/>
    </location>
</feature>
<feature type="domain" description="RING-type" evidence="18">
    <location>
        <begin position="987"/>
        <end position="1020"/>
    </location>
</feature>
<keyword evidence="5" id="KW-0963">Cytoplasm</keyword>
<dbReference type="PROSITE" id="PS50297">
    <property type="entry name" value="ANK_REP_REGION"/>
    <property type="match status" value="5"/>
</dbReference>
<dbReference type="STRING" id="282301.A0A267ET80"/>
<feature type="domain" description="MIB/HERC2" evidence="20">
    <location>
        <begin position="1"/>
        <end position="120"/>
    </location>
</feature>
<dbReference type="InterPro" id="IPR037252">
    <property type="entry name" value="Mib_Herc2_sf"/>
</dbReference>
<reference evidence="21 22" key="1">
    <citation type="submission" date="2017-06" db="EMBL/GenBank/DDBJ databases">
        <title>A platform for efficient transgenesis in Macrostomum lignano, a flatworm model organism for stem cell research.</title>
        <authorList>
            <person name="Berezikov E."/>
        </authorList>
    </citation>
    <scope>NUCLEOTIDE SEQUENCE [LARGE SCALE GENOMIC DNA]</scope>
    <source>
        <strain evidence="21">DV1</strain>
        <tissue evidence="21">Whole organism</tissue>
    </source>
</reference>
<keyword evidence="7" id="KW-0479">Metal-binding</keyword>
<feature type="region of interest" description="Disordered" evidence="17">
    <location>
        <begin position="141"/>
        <end position="169"/>
    </location>
</feature>
<dbReference type="PANTHER" id="PTHR24202:SF4">
    <property type="entry name" value="E3 UBIQUITIN-PROTEIN LIGASE MIB2-RELATED"/>
    <property type="match status" value="1"/>
</dbReference>
<evidence type="ECO:0000256" key="4">
    <source>
        <dbReference type="ARBA" id="ARBA00012483"/>
    </source>
</evidence>
<keyword evidence="9 15" id="KW-0863">Zinc-finger</keyword>
<evidence type="ECO:0000259" key="18">
    <source>
        <dbReference type="PROSITE" id="PS50089"/>
    </source>
</evidence>
<dbReference type="Pfam" id="PF12796">
    <property type="entry name" value="Ank_2"/>
    <property type="match status" value="2"/>
</dbReference>
<dbReference type="EMBL" id="NIVC01001784">
    <property type="protein sequence ID" value="PAA64077.1"/>
    <property type="molecule type" value="Genomic_DNA"/>
</dbReference>
<feature type="region of interest" description="Disordered" evidence="17">
    <location>
        <begin position="68"/>
        <end position="88"/>
    </location>
</feature>
<dbReference type="PROSITE" id="PS50135">
    <property type="entry name" value="ZF_ZZ_2"/>
    <property type="match status" value="1"/>
</dbReference>